<keyword evidence="4 7" id="KW-0812">Transmembrane</keyword>
<name>A0A3M8CW72_9BACL</name>
<evidence type="ECO:0000256" key="1">
    <source>
        <dbReference type="ARBA" id="ARBA00004429"/>
    </source>
</evidence>
<reference evidence="9 10" key="1">
    <citation type="submission" date="2018-10" db="EMBL/GenBank/DDBJ databases">
        <title>Phylogenomics of Brevibacillus.</title>
        <authorList>
            <person name="Dunlap C."/>
        </authorList>
    </citation>
    <scope>NUCLEOTIDE SEQUENCE [LARGE SCALE GENOMIC DNA]</scope>
    <source>
        <strain evidence="9 10">JCM 15085</strain>
    </source>
</reference>
<dbReference type="NCBIfam" id="TIGR00786">
    <property type="entry name" value="dctM"/>
    <property type="match status" value="1"/>
</dbReference>
<feature type="domain" description="TRAP C4-dicarboxylate transport system permease DctM subunit" evidence="8">
    <location>
        <begin position="4"/>
        <end position="414"/>
    </location>
</feature>
<protein>
    <submittedName>
        <fullName evidence="9">TRAP transporter large permease</fullName>
    </submittedName>
</protein>
<evidence type="ECO:0000256" key="4">
    <source>
        <dbReference type="ARBA" id="ARBA00022692"/>
    </source>
</evidence>
<evidence type="ECO:0000313" key="10">
    <source>
        <dbReference type="Proteomes" id="UP000281915"/>
    </source>
</evidence>
<evidence type="ECO:0000256" key="3">
    <source>
        <dbReference type="ARBA" id="ARBA00022519"/>
    </source>
</evidence>
<dbReference type="PANTHER" id="PTHR33362:SF2">
    <property type="entry name" value="TRAP TRANSPORTER LARGE PERMEASE PROTEIN"/>
    <property type="match status" value="1"/>
</dbReference>
<feature type="transmembrane region" description="Helical" evidence="7">
    <location>
        <begin position="311"/>
        <end position="341"/>
    </location>
</feature>
<proteinExistence type="predicted"/>
<dbReference type="RefSeq" id="WP_122913106.1">
    <property type="nucleotide sequence ID" value="NZ_RHHT01000017.1"/>
</dbReference>
<keyword evidence="5 7" id="KW-1133">Transmembrane helix</keyword>
<keyword evidence="6 7" id="KW-0472">Membrane</keyword>
<keyword evidence="3" id="KW-0997">Cell inner membrane</keyword>
<keyword evidence="2" id="KW-1003">Cell membrane</keyword>
<dbReference type="GO" id="GO:0022857">
    <property type="term" value="F:transmembrane transporter activity"/>
    <property type="evidence" value="ECO:0007669"/>
    <property type="project" value="TreeGrafter"/>
</dbReference>
<feature type="transmembrane region" description="Helical" evidence="7">
    <location>
        <begin position="46"/>
        <end position="64"/>
    </location>
</feature>
<dbReference type="GO" id="GO:0005886">
    <property type="term" value="C:plasma membrane"/>
    <property type="evidence" value="ECO:0007669"/>
    <property type="project" value="UniProtKB-SubCell"/>
</dbReference>
<feature type="transmembrane region" description="Helical" evidence="7">
    <location>
        <begin position="269"/>
        <end position="291"/>
    </location>
</feature>
<dbReference type="InterPro" id="IPR010656">
    <property type="entry name" value="DctM"/>
</dbReference>
<evidence type="ECO:0000256" key="6">
    <source>
        <dbReference type="ARBA" id="ARBA00023136"/>
    </source>
</evidence>
<feature type="transmembrane region" description="Helical" evidence="7">
    <location>
        <begin position="133"/>
        <end position="156"/>
    </location>
</feature>
<dbReference type="PIRSF" id="PIRSF006066">
    <property type="entry name" value="HI0050"/>
    <property type="match status" value="1"/>
</dbReference>
<comment type="subcellular location">
    <subcellularLocation>
        <location evidence="1">Cell inner membrane</location>
        <topology evidence="1">Multi-pass membrane protein</topology>
    </subcellularLocation>
</comment>
<dbReference type="AlphaFoldDB" id="A0A3M8CW72"/>
<dbReference type="EMBL" id="RHHT01000017">
    <property type="protein sequence ID" value="RNB79769.1"/>
    <property type="molecule type" value="Genomic_DNA"/>
</dbReference>
<evidence type="ECO:0000256" key="2">
    <source>
        <dbReference type="ARBA" id="ARBA00022475"/>
    </source>
</evidence>
<organism evidence="9 10">
    <name type="scientific">Brevibacillus panacihumi</name>
    <dbReference type="NCBI Taxonomy" id="497735"/>
    <lineage>
        <taxon>Bacteria</taxon>
        <taxon>Bacillati</taxon>
        <taxon>Bacillota</taxon>
        <taxon>Bacilli</taxon>
        <taxon>Bacillales</taxon>
        <taxon>Paenibacillaceae</taxon>
        <taxon>Brevibacillus</taxon>
    </lineage>
</organism>
<dbReference type="InterPro" id="IPR004681">
    <property type="entry name" value="TRAP_DctM"/>
</dbReference>
<evidence type="ECO:0000259" key="8">
    <source>
        <dbReference type="Pfam" id="PF06808"/>
    </source>
</evidence>
<comment type="caution">
    <text evidence="9">The sequence shown here is derived from an EMBL/GenBank/DDBJ whole genome shotgun (WGS) entry which is preliminary data.</text>
</comment>
<accession>A0A3M8CW72</accession>
<feature type="transmembrane region" description="Helical" evidence="7">
    <location>
        <begin position="353"/>
        <end position="378"/>
    </location>
</feature>
<gene>
    <name evidence="9" type="ORF">EDM58_09315</name>
</gene>
<dbReference type="Pfam" id="PF06808">
    <property type="entry name" value="DctM"/>
    <property type="match status" value="1"/>
</dbReference>
<dbReference type="PANTHER" id="PTHR33362">
    <property type="entry name" value="SIALIC ACID TRAP TRANSPORTER PERMEASE PROTEIN SIAT-RELATED"/>
    <property type="match status" value="1"/>
</dbReference>
<feature type="transmembrane region" description="Helical" evidence="7">
    <location>
        <begin position="239"/>
        <end position="257"/>
    </location>
</feature>
<sequence length="424" mass="46098">MITLILFFLLLLFGVPIAIVLGLTTVIYVLTTGNFGMFDSLPQRLFNGIQNFSLLAIPMFVLVGELMNTGGITTRLIRFSSVVFGSVRGGLAYVNVAANMFLASIMGSATAQTAVMSRTIVPEMEKQGYSRDFASALTAASSIVGPLIPPSMPFIIYGVLAGVSISKLFVAGIVPGILFGVCFALMIYVISIKQNFPRSERPTWSKVWKDTLNVLPALAIPTIIMVGILLGIFTATESAAIAALLAFLVGAFFYRELKFKDLPKILSNTVITSATVAFLITVSNLFGWVLTYEKIPQLIAKSILAFADTQWAFLLLVNLILFLVVMFLDGVAALILLVPILYPIAMNYGVDPIHFGVLITINLTIGLMTPPVGTVLFVTSALAEVKIERLVRALLPFLVMAFVVMFLITYVPQLTTAIFQWIKL</sequence>
<evidence type="ECO:0000256" key="7">
    <source>
        <dbReference type="SAM" id="Phobius"/>
    </source>
</evidence>
<evidence type="ECO:0000313" key="9">
    <source>
        <dbReference type="EMBL" id="RNB79769.1"/>
    </source>
</evidence>
<feature type="transmembrane region" description="Helical" evidence="7">
    <location>
        <begin position="168"/>
        <end position="190"/>
    </location>
</feature>
<feature type="transmembrane region" description="Helical" evidence="7">
    <location>
        <begin position="211"/>
        <end position="233"/>
    </location>
</feature>
<feature type="transmembrane region" description="Helical" evidence="7">
    <location>
        <begin position="390"/>
        <end position="411"/>
    </location>
</feature>
<evidence type="ECO:0000256" key="5">
    <source>
        <dbReference type="ARBA" id="ARBA00022989"/>
    </source>
</evidence>
<dbReference type="Proteomes" id="UP000281915">
    <property type="component" value="Unassembled WGS sequence"/>
</dbReference>